<evidence type="ECO:0000313" key="10">
    <source>
        <dbReference type="Proteomes" id="UP000366051"/>
    </source>
</evidence>
<dbReference type="CDD" id="cd05403">
    <property type="entry name" value="NT_KNTase_like"/>
    <property type="match status" value="1"/>
</dbReference>
<dbReference type="OrthoDB" id="9809668at2"/>
<dbReference type="InterPro" id="IPR043519">
    <property type="entry name" value="NT_sf"/>
</dbReference>
<evidence type="ECO:0000313" key="9">
    <source>
        <dbReference type="EMBL" id="QGG46394.1"/>
    </source>
</evidence>
<dbReference type="GO" id="GO:0005524">
    <property type="term" value="F:ATP binding"/>
    <property type="evidence" value="ECO:0007669"/>
    <property type="project" value="UniProtKB-KW"/>
</dbReference>
<dbReference type="InterPro" id="IPR052038">
    <property type="entry name" value="Type-VII_TA_antitoxin"/>
</dbReference>
<evidence type="ECO:0000256" key="2">
    <source>
        <dbReference type="ARBA" id="ARBA00022679"/>
    </source>
</evidence>
<dbReference type="RefSeq" id="WP_153723977.1">
    <property type="nucleotide sequence ID" value="NZ_CP045875.1"/>
</dbReference>
<dbReference type="Pfam" id="PF18765">
    <property type="entry name" value="Polbeta"/>
    <property type="match status" value="1"/>
</dbReference>
<dbReference type="PANTHER" id="PTHR33571:SF14">
    <property type="entry name" value="PROTEIN ADENYLYLTRANSFERASE MJ0435-RELATED"/>
    <property type="match status" value="1"/>
</dbReference>
<evidence type="ECO:0000256" key="3">
    <source>
        <dbReference type="ARBA" id="ARBA00022695"/>
    </source>
</evidence>
<comment type="cofactor">
    <cofactor evidence="1">
        <name>Mg(2+)</name>
        <dbReference type="ChEBI" id="CHEBI:18420"/>
    </cofactor>
</comment>
<dbReference type="GO" id="GO:0046872">
    <property type="term" value="F:metal ion binding"/>
    <property type="evidence" value="ECO:0007669"/>
    <property type="project" value="UniProtKB-KW"/>
</dbReference>
<evidence type="ECO:0000256" key="6">
    <source>
        <dbReference type="ARBA" id="ARBA00022840"/>
    </source>
</evidence>
<keyword evidence="2 9" id="KW-0808">Transferase</keyword>
<evidence type="ECO:0000256" key="4">
    <source>
        <dbReference type="ARBA" id="ARBA00022723"/>
    </source>
</evidence>
<proteinExistence type="predicted"/>
<keyword evidence="3 9" id="KW-0548">Nucleotidyltransferase</keyword>
<keyword evidence="4" id="KW-0479">Metal-binding</keyword>
<dbReference type="SUPFAM" id="SSF81301">
    <property type="entry name" value="Nucleotidyltransferase"/>
    <property type="match status" value="1"/>
</dbReference>
<dbReference type="PANTHER" id="PTHR33571">
    <property type="entry name" value="SSL8005 PROTEIN"/>
    <property type="match status" value="1"/>
</dbReference>
<dbReference type="EC" id="2.7.7.-" evidence="9"/>
<reference evidence="10" key="1">
    <citation type="submission" date="2019-11" db="EMBL/GenBank/DDBJ databases">
        <title>Genome sequence of Heliorestis convoluta strain HH, an alkaliphilic and minimalistic phototrophic bacterium from a soda lake in Egypt.</title>
        <authorList>
            <person name="Dewey E.D."/>
            <person name="Stokes L.M."/>
            <person name="Burchell B.M."/>
            <person name="Shaffer K.N."/>
            <person name="Huntington A.M."/>
            <person name="Baker J.M."/>
            <person name="Nadendla S."/>
            <person name="Giglio M.G."/>
            <person name="Touchman J.W."/>
            <person name="Blankenship R.E."/>
            <person name="Madigan M.T."/>
            <person name="Sattley W.M."/>
        </authorList>
    </citation>
    <scope>NUCLEOTIDE SEQUENCE [LARGE SCALE GENOMIC DNA]</scope>
    <source>
        <strain evidence="10">HH</strain>
    </source>
</reference>
<name>A0A5Q2MVU3_9FIRM</name>
<dbReference type="EMBL" id="CP045875">
    <property type="protein sequence ID" value="QGG46394.1"/>
    <property type="molecule type" value="Genomic_DNA"/>
</dbReference>
<dbReference type="Gene3D" id="3.30.460.10">
    <property type="entry name" value="Beta Polymerase, domain 2"/>
    <property type="match status" value="1"/>
</dbReference>
<dbReference type="Proteomes" id="UP000366051">
    <property type="component" value="Chromosome"/>
</dbReference>
<dbReference type="InterPro" id="IPR041633">
    <property type="entry name" value="Polbeta"/>
</dbReference>
<dbReference type="KEGG" id="hcv:FTV88_0215"/>
<evidence type="ECO:0000256" key="7">
    <source>
        <dbReference type="ARBA" id="ARBA00022842"/>
    </source>
</evidence>
<keyword evidence="5" id="KW-0547">Nucleotide-binding</keyword>
<keyword evidence="6" id="KW-0067">ATP-binding</keyword>
<sequence length="100" mass="11495">MNLQAIQKKVEPIFSRYGVVQAFIFGSFARGEETENSDIDLLIEYAPNARKSMFDFCKMIEELKDELGRDVDVVTVKGLSPFLRDIVEKEKRVIYDNKSA</sequence>
<evidence type="ECO:0000256" key="5">
    <source>
        <dbReference type="ARBA" id="ARBA00022741"/>
    </source>
</evidence>
<keyword evidence="7" id="KW-0460">Magnesium</keyword>
<evidence type="ECO:0000259" key="8">
    <source>
        <dbReference type="Pfam" id="PF18765"/>
    </source>
</evidence>
<dbReference type="GO" id="GO:0016779">
    <property type="term" value="F:nucleotidyltransferase activity"/>
    <property type="evidence" value="ECO:0007669"/>
    <property type="project" value="UniProtKB-KW"/>
</dbReference>
<evidence type="ECO:0000256" key="1">
    <source>
        <dbReference type="ARBA" id="ARBA00001946"/>
    </source>
</evidence>
<accession>A0A5Q2MVU3</accession>
<gene>
    <name evidence="9" type="ORF">FTV88_0215</name>
</gene>
<keyword evidence="10" id="KW-1185">Reference proteome</keyword>
<dbReference type="AlphaFoldDB" id="A0A5Q2MVU3"/>
<feature type="domain" description="Polymerase beta nucleotidyltransferase" evidence="8">
    <location>
        <begin position="8"/>
        <end position="98"/>
    </location>
</feature>
<organism evidence="9 10">
    <name type="scientific">Heliorestis convoluta</name>
    <dbReference type="NCBI Taxonomy" id="356322"/>
    <lineage>
        <taxon>Bacteria</taxon>
        <taxon>Bacillati</taxon>
        <taxon>Bacillota</taxon>
        <taxon>Clostridia</taxon>
        <taxon>Eubacteriales</taxon>
        <taxon>Heliobacteriaceae</taxon>
        <taxon>Heliorestis</taxon>
    </lineage>
</organism>
<protein>
    <submittedName>
        <fullName evidence="9">Nucleotidyltransferase family protein</fullName>
        <ecNumber evidence="9">2.7.7.-</ecNumber>
    </submittedName>
</protein>